<feature type="compositionally biased region" description="Basic and acidic residues" evidence="1">
    <location>
        <begin position="159"/>
        <end position="177"/>
    </location>
</feature>
<accession>A0A9N7V5D5</accession>
<protein>
    <submittedName>
        <fullName evidence="2">Uncharacterized protein</fullName>
    </submittedName>
</protein>
<feature type="region of interest" description="Disordered" evidence="1">
    <location>
        <begin position="156"/>
        <end position="189"/>
    </location>
</feature>
<comment type="caution">
    <text evidence="2">The sequence shown here is derived from an EMBL/GenBank/DDBJ whole genome shotgun (WGS) entry which is preliminary data.</text>
</comment>
<evidence type="ECO:0000256" key="1">
    <source>
        <dbReference type="SAM" id="MobiDB-lite"/>
    </source>
</evidence>
<name>A0A9N7V5D5_PLEPL</name>
<dbReference type="AlphaFoldDB" id="A0A9N7V5D5"/>
<dbReference type="Proteomes" id="UP001153269">
    <property type="component" value="Unassembled WGS sequence"/>
</dbReference>
<organism evidence="2 3">
    <name type="scientific">Pleuronectes platessa</name>
    <name type="common">European plaice</name>
    <dbReference type="NCBI Taxonomy" id="8262"/>
    <lineage>
        <taxon>Eukaryota</taxon>
        <taxon>Metazoa</taxon>
        <taxon>Chordata</taxon>
        <taxon>Craniata</taxon>
        <taxon>Vertebrata</taxon>
        <taxon>Euteleostomi</taxon>
        <taxon>Actinopterygii</taxon>
        <taxon>Neopterygii</taxon>
        <taxon>Teleostei</taxon>
        <taxon>Neoteleostei</taxon>
        <taxon>Acanthomorphata</taxon>
        <taxon>Carangaria</taxon>
        <taxon>Pleuronectiformes</taxon>
        <taxon>Pleuronectoidei</taxon>
        <taxon>Pleuronectidae</taxon>
        <taxon>Pleuronectes</taxon>
    </lineage>
</organism>
<evidence type="ECO:0000313" key="2">
    <source>
        <dbReference type="EMBL" id="CAB1445939.1"/>
    </source>
</evidence>
<reference evidence="2" key="1">
    <citation type="submission" date="2020-03" db="EMBL/GenBank/DDBJ databases">
        <authorList>
            <person name="Weist P."/>
        </authorList>
    </citation>
    <scope>NUCLEOTIDE SEQUENCE</scope>
</reference>
<proteinExistence type="predicted"/>
<sequence>MDSYPSVGEQEGGMKRERRAEGARHSLKPRTPEGTGIQQMINSNWQDLFCAFYQRIISWVSQPHATTLPLVEPGHQWTQELGQVVVLGHNSCFALIKTPLIRTHEFGPSSCVHWCPGSIHASVVAWGWLIPSNREEERKQCGQPVAPLAPNAILTSERALNREKAGEPGPGPEERIRYYPTCSSPSGPL</sequence>
<evidence type="ECO:0000313" key="3">
    <source>
        <dbReference type="Proteomes" id="UP001153269"/>
    </source>
</evidence>
<feature type="compositionally biased region" description="Basic and acidic residues" evidence="1">
    <location>
        <begin position="12"/>
        <end position="24"/>
    </location>
</feature>
<gene>
    <name evidence="2" type="ORF">PLEPLA_LOCUS33683</name>
</gene>
<dbReference type="EMBL" id="CADEAL010003824">
    <property type="protein sequence ID" value="CAB1445939.1"/>
    <property type="molecule type" value="Genomic_DNA"/>
</dbReference>
<keyword evidence="3" id="KW-1185">Reference proteome</keyword>
<feature type="region of interest" description="Disordered" evidence="1">
    <location>
        <begin position="1"/>
        <end position="36"/>
    </location>
</feature>